<protein>
    <submittedName>
        <fullName evidence="1">Uncharacterized protein</fullName>
    </submittedName>
</protein>
<reference evidence="1" key="2">
    <citation type="journal article" date="2015" name="Data Brief">
        <title>Shoot transcriptome of the giant reed, Arundo donax.</title>
        <authorList>
            <person name="Barrero R.A."/>
            <person name="Guerrero F.D."/>
            <person name="Moolhuijzen P."/>
            <person name="Goolsby J.A."/>
            <person name="Tidwell J."/>
            <person name="Bellgard S.E."/>
            <person name="Bellgard M.I."/>
        </authorList>
    </citation>
    <scope>NUCLEOTIDE SEQUENCE</scope>
    <source>
        <tissue evidence="1">Shoot tissue taken approximately 20 cm above the soil surface</tissue>
    </source>
</reference>
<dbReference type="EMBL" id="GBRH01216590">
    <property type="protein sequence ID" value="JAD81305.1"/>
    <property type="molecule type" value="Transcribed_RNA"/>
</dbReference>
<dbReference type="AlphaFoldDB" id="A0A0A9D6N3"/>
<name>A0A0A9D6N3_ARUDO</name>
<proteinExistence type="predicted"/>
<organism evidence="1">
    <name type="scientific">Arundo donax</name>
    <name type="common">Giant reed</name>
    <name type="synonym">Donax arundinaceus</name>
    <dbReference type="NCBI Taxonomy" id="35708"/>
    <lineage>
        <taxon>Eukaryota</taxon>
        <taxon>Viridiplantae</taxon>
        <taxon>Streptophyta</taxon>
        <taxon>Embryophyta</taxon>
        <taxon>Tracheophyta</taxon>
        <taxon>Spermatophyta</taxon>
        <taxon>Magnoliopsida</taxon>
        <taxon>Liliopsida</taxon>
        <taxon>Poales</taxon>
        <taxon>Poaceae</taxon>
        <taxon>PACMAD clade</taxon>
        <taxon>Arundinoideae</taxon>
        <taxon>Arundineae</taxon>
        <taxon>Arundo</taxon>
    </lineage>
</organism>
<accession>A0A0A9D6N3</accession>
<reference evidence="1" key="1">
    <citation type="submission" date="2014-09" db="EMBL/GenBank/DDBJ databases">
        <authorList>
            <person name="Magalhaes I.L.F."/>
            <person name="Oliveira U."/>
            <person name="Santos F.R."/>
            <person name="Vidigal T.H.D.A."/>
            <person name="Brescovit A.D."/>
            <person name="Santos A.J."/>
        </authorList>
    </citation>
    <scope>NUCLEOTIDE SEQUENCE</scope>
    <source>
        <tissue evidence="1">Shoot tissue taken approximately 20 cm above the soil surface</tissue>
    </source>
</reference>
<sequence>MQPRQVSPDRNPHLANLPRVVSLPCEVPHSPPSKQLFPTHIAHIIIVPPISFIHSSASSRIYTSINIKGFCKTCVRFQKSKVTLMW</sequence>
<evidence type="ECO:0000313" key="1">
    <source>
        <dbReference type="EMBL" id="JAD81305.1"/>
    </source>
</evidence>